<dbReference type="InterPro" id="IPR016631">
    <property type="entry name" value="Regulatory_RpfE"/>
</dbReference>
<gene>
    <name evidence="1" type="ORF">MNBD_GAMMA20-677</name>
</gene>
<reference evidence="1" key="1">
    <citation type="submission" date="2018-06" db="EMBL/GenBank/DDBJ databases">
        <authorList>
            <person name="Zhirakovskaya E."/>
        </authorList>
    </citation>
    <scope>NUCLEOTIDE SEQUENCE</scope>
</reference>
<protein>
    <recommendedName>
        <fullName evidence="2">Regulatory protein, RpfE type</fullName>
    </recommendedName>
</protein>
<evidence type="ECO:0008006" key="2">
    <source>
        <dbReference type="Google" id="ProtNLM"/>
    </source>
</evidence>
<organism evidence="1">
    <name type="scientific">hydrothermal vent metagenome</name>
    <dbReference type="NCBI Taxonomy" id="652676"/>
    <lineage>
        <taxon>unclassified sequences</taxon>
        <taxon>metagenomes</taxon>
        <taxon>ecological metagenomes</taxon>
    </lineage>
</organism>
<sequence>MTARHLTLLVPALRPHVDYGVLPERLPALETLLGRADRFDTGQYGLEASLFALFAVKVDAEHDLPVASVTYTADTGRPPEGACLRADPVHLMPDRDQLVLLDSASLNLQAAEAQRLIAELNAVYAEGGWRFEAPSVNRWYLLLPQRPQLKTWPLSAVNGQPIGQCLPGGEQGKIWHGIMNEIQMLLHTCSVNRQRETEGRLAVSSLWFWGGGKLPAVPTPRWRQVWSRDPVASGLARLAGVAHGPLPADAQAWLSQVGGDGEHLLVLDSLDSALQQQGGEAWWAALQTFEQHWVEPLLAALRSRQIDSLQLDDGAGTVYRLTRRGLRRWWRRRRPLMQLPHG</sequence>
<accession>A0A3B1ARC7</accession>
<dbReference type="AlphaFoldDB" id="A0A3B1ARC7"/>
<name>A0A3B1ARC7_9ZZZZ</name>
<dbReference type="EMBL" id="UOFU01000374">
    <property type="protein sequence ID" value="VAX04301.1"/>
    <property type="molecule type" value="Genomic_DNA"/>
</dbReference>
<dbReference type="PIRSF" id="PIRSF015283">
    <property type="entry name" value="Regulatory_RpfE"/>
    <property type="match status" value="1"/>
</dbReference>
<evidence type="ECO:0000313" key="1">
    <source>
        <dbReference type="EMBL" id="VAX04301.1"/>
    </source>
</evidence>
<proteinExistence type="predicted"/>